<sequence length="354" mass="38968">MKITKISYERLDLKLSEPYTIAYETISKSTNFILKIETDSTIVGYGCGAPDKAVTGEHPVEVEEAIKEVILPYLIGKNPFTYALILKELKTYLGKKSSALAMVDMALHDLISKKADVPLYQFLGGYRTSIATSITIGILPVNETLRQADEFVRQGFSIVKVKGGHSLLEDIEKMTRLHERHPHLALRFDGNQGYSVIDSVAFVRATAHIGIEIFEQPTKLEKEERLGQVTDQVAIPVMADESIKTLRDVFRLAQNERIDMVNIKLMKVGGILEGMHINSVAKAAGLESMIGCNDECALGISAGLHFALSRPNIHFADLDGHLDVVDDPFKGIFRLEKGVLYPTGASGLGEVKIG</sequence>
<dbReference type="STRING" id="641691.SAMN05421636_109130"/>
<dbReference type="InterPro" id="IPR029065">
    <property type="entry name" value="Enolase_C-like"/>
</dbReference>
<feature type="binding site" evidence="6">
    <location>
        <position position="215"/>
    </location>
    <ligand>
        <name>Mg(2+)</name>
        <dbReference type="ChEBI" id="CHEBI:18420"/>
    </ligand>
</feature>
<keyword evidence="2 6" id="KW-0479">Metal-binding</keyword>
<dbReference type="CDD" id="cd03319">
    <property type="entry name" value="L-Ala-DL-Glu_epimerase"/>
    <property type="match status" value="1"/>
</dbReference>
<dbReference type="PANTHER" id="PTHR48073">
    <property type="entry name" value="O-SUCCINYLBENZOATE SYNTHASE-RELATED"/>
    <property type="match status" value="1"/>
</dbReference>
<keyword evidence="10" id="KW-1185">Reference proteome</keyword>
<dbReference type="InterPro" id="IPR013342">
    <property type="entry name" value="Mandelate_racemase_C"/>
</dbReference>
<dbReference type="InterPro" id="IPR034603">
    <property type="entry name" value="Dipeptide_epimerase"/>
</dbReference>
<reference evidence="9 10" key="1">
    <citation type="submission" date="2016-10" db="EMBL/GenBank/DDBJ databases">
        <authorList>
            <person name="de Groot N.N."/>
        </authorList>
    </citation>
    <scope>NUCLEOTIDE SEQUENCE [LARGE SCALE GENOMIC DNA]</scope>
    <source>
        <strain evidence="9 10">DSM 23421</strain>
    </source>
</reference>
<evidence type="ECO:0000313" key="10">
    <source>
        <dbReference type="Proteomes" id="UP000199109"/>
    </source>
</evidence>
<proteinExistence type="inferred from homology"/>
<dbReference type="GO" id="GO:0006518">
    <property type="term" value="P:peptide metabolic process"/>
    <property type="evidence" value="ECO:0007669"/>
    <property type="project" value="UniProtKB-ARBA"/>
</dbReference>
<dbReference type="RefSeq" id="WP_091872775.1">
    <property type="nucleotide sequence ID" value="NZ_FNAO01000009.1"/>
</dbReference>
<feature type="binding site" evidence="6">
    <location>
        <position position="240"/>
    </location>
    <ligand>
        <name>Mg(2+)</name>
        <dbReference type="ChEBI" id="CHEBI:18420"/>
    </ligand>
</feature>
<dbReference type="Proteomes" id="UP000199109">
    <property type="component" value="Unassembled WGS sequence"/>
</dbReference>
<protein>
    <recommendedName>
        <fullName evidence="7">Dipeptide epimerase</fullName>
        <ecNumber evidence="7">5.1.1.-</ecNumber>
    </recommendedName>
</protein>
<dbReference type="GO" id="GO:0000287">
    <property type="term" value="F:magnesium ion binding"/>
    <property type="evidence" value="ECO:0007669"/>
    <property type="project" value="UniProtKB-ARBA"/>
</dbReference>
<evidence type="ECO:0000256" key="4">
    <source>
        <dbReference type="ARBA" id="ARBA00023235"/>
    </source>
</evidence>
<keyword evidence="3 6" id="KW-0460">Magnesium</keyword>
<dbReference type="SMART" id="SM00922">
    <property type="entry name" value="MR_MLE"/>
    <property type="match status" value="1"/>
</dbReference>
<accession>A0A1G7HF18</accession>
<dbReference type="InterPro" id="IPR029017">
    <property type="entry name" value="Enolase-like_N"/>
</dbReference>
<dbReference type="Pfam" id="PF02746">
    <property type="entry name" value="MR_MLE_N"/>
    <property type="match status" value="1"/>
</dbReference>
<evidence type="ECO:0000256" key="6">
    <source>
        <dbReference type="PIRSR" id="PIRSR634603-3"/>
    </source>
</evidence>
<dbReference type="SFLD" id="SFLDG00180">
    <property type="entry name" value="muconate_cycloisomerase"/>
    <property type="match status" value="1"/>
</dbReference>
<comment type="cofactor">
    <cofactor evidence="6 7">
        <name>Mg(2+)</name>
        <dbReference type="ChEBI" id="CHEBI:18420"/>
    </cofactor>
    <text evidence="6 7">Binds 1 Mg(2+) ion per subunit.</text>
</comment>
<dbReference type="SUPFAM" id="SSF51604">
    <property type="entry name" value="Enolase C-terminal domain-like"/>
    <property type="match status" value="1"/>
</dbReference>
<evidence type="ECO:0000256" key="2">
    <source>
        <dbReference type="ARBA" id="ARBA00022723"/>
    </source>
</evidence>
<dbReference type="GO" id="GO:0016855">
    <property type="term" value="F:racemase and epimerase activity, acting on amino acids and derivatives"/>
    <property type="evidence" value="ECO:0007669"/>
    <property type="project" value="UniProtKB-UniRule"/>
</dbReference>
<dbReference type="InterPro" id="IPR036849">
    <property type="entry name" value="Enolase-like_C_sf"/>
</dbReference>
<organism evidence="9 10">
    <name type="scientific">Pricia antarctica</name>
    <dbReference type="NCBI Taxonomy" id="641691"/>
    <lineage>
        <taxon>Bacteria</taxon>
        <taxon>Pseudomonadati</taxon>
        <taxon>Bacteroidota</taxon>
        <taxon>Flavobacteriia</taxon>
        <taxon>Flavobacteriales</taxon>
        <taxon>Flavobacteriaceae</taxon>
        <taxon>Pricia</taxon>
    </lineage>
</organism>
<dbReference type="SUPFAM" id="SSF54826">
    <property type="entry name" value="Enolase N-terminal domain-like"/>
    <property type="match status" value="1"/>
</dbReference>
<dbReference type="SFLD" id="SFLDS00001">
    <property type="entry name" value="Enolase"/>
    <property type="match status" value="1"/>
</dbReference>
<dbReference type="Gene3D" id="3.30.390.10">
    <property type="entry name" value="Enolase-like, N-terminal domain"/>
    <property type="match status" value="1"/>
</dbReference>
<dbReference type="Pfam" id="PF13378">
    <property type="entry name" value="MR_MLE_C"/>
    <property type="match status" value="1"/>
</dbReference>
<dbReference type="Gene3D" id="3.20.20.120">
    <property type="entry name" value="Enolase-like C-terminal domain"/>
    <property type="match status" value="1"/>
</dbReference>
<dbReference type="EC" id="5.1.1.-" evidence="7"/>
<name>A0A1G7HF18_9FLAO</name>
<gene>
    <name evidence="9" type="ORF">SAMN05421636_109130</name>
</gene>
<evidence type="ECO:0000313" key="9">
    <source>
        <dbReference type="EMBL" id="SDE98649.1"/>
    </source>
</evidence>
<keyword evidence="4 7" id="KW-0413">Isomerase</keyword>
<evidence type="ECO:0000256" key="5">
    <source>
        <dbReference type="PIRSR" id="PIRSR634603-1"/>
    </source>
</evidence>
<feature type="active site" description="Proton acceptor; specific for (S)-substrate epimerization" evidence="5">
    <location>
        <position position="264"/>
    </location>
</feature>
<feature type="active site" description="Proton acceptor; specific for (R)-substrate epimerization" evidence="5">
    <location>
        <position position="162"/>
    </location>
</feature>
<feature type="binding site" evidence="6">
    <location>
        <position position="189"/>
    </location>
    <ligand>
        <name>Mg(2+)</name>
        <dbReference type="ChEBI" id="CHEBI:18420"/>
    </ligand>
</feature>
<feature type="domain" description="Mandelate racemase/muconate lactonizing enzyme C-terminal" evidence="8">
    <location>
        <begin position="141"/>
        <end position="236"/>
    </location>
</feature>
<comment type="similarity">
    <text evidence="1 7">Belongs to the mandelate racemase/muconate lactonizing enzyme family.</text>
</comment>
<dbReference type="OrthoDB" id="9775391at2"/>
<evidence type="ECO:0000259" key="8">
    <source>
        <dbReference type="SMART" id="SM00922"/>
    </source>
</evidence>
<evidence type="ECO:0000256" key="1">
    <source>
        <dbReference type="ARBA" id="ARBA00008031"/>
    </source>
</evidence>
<evidence type="ECO:0000256" key="3">
    <source>
        <dbReference type="ARBA" id="ARBA00022842"/>
    </source>
</evidence>
<dbReference type="AlphaFoldDB" id="A0A1G7HF18"/>
<dbReference type="InterPro" id="IPR013341">
    <property type="entry name" value="Mandelate_racemase_N_dom"/>
</dbReference>
<evidence type="ECO:0000256" key="7">
    <source>
        <dbReference type="RuleBase" id="RU366006"/>
    </source>
</evidence>
<dbReference type="PANTHER" id="PTHR48073:SF2">
    <property type="entry name" value="O-SUCCINYLBENZOATE SYNTHASE"/>
    <property type="match status" value="1"/>
</dbReference>
<dbReference type="FunFam" id="3.30.390.10:FF:000009">
    <property type="entry name" value="Hydrophobic dipeptide epimerase"/>
    <property type="match status" value="1"/>
</dbReference>
<dbReference type="EMBL" id="FNAO01000009">
    <property type="protein sequence ID" value="SDE98649.1"/>
    <property type="molecule type" value="Genomic_DNA"/>
</dbReference>